<keyword evidence="1" id="KW-0808">Transferase</keyword>
<organism evidence="1 2">
    <name type="scientific">Camellia lanceoleosa</name>
    <dbReference type="NCBI Taxonomy" id="1840588"/>
    <lineage>
        <taxon>Eukaryota</taxon>
        <taxon>Viridiplantae</taxon>
        <taxon>Streptophyta</taxon>
        <taxon>Embryophyta</taxon>
        <taxon>Tracheophyta</taxon>
        <taxon>Spermatophyta</taxon>
        <taxon>Magnoliopsida</taxon>
        <taxon>eudicotyledons</taxon>
        <taxon>Gunneridae</taxon>
        <taxon>Pentapetalae</taxon>
        <taxon>asterids</taxon>
        <taxon>Ericales</taxon>
        <taxon>Theaceae</taxon>
        <taxon>Camellia</taxon>
    </lineage>
</organism>
<gene>
    <name evidence="1" type="ORF">LOK49_LG11G01466</name>
</gene>
<accession>A0ACC0G237</accession>
<evidence type="ECO:0000313" key="1">
    <source>
        <dbReference type="EMBL" id="KAI7995141.1"/>
    </source>
</evidence>
<reference evidence="1 2" key="1">
    <citation type="journal article" date="2022" name="Plant J.">
        <title>Chromosome-level genome of Camellia lanceoleosa provides a valuable resource for understanding genome evolution and self-incompatibility.</title>
        <authorList>
            <person name="Gong W."/>
            <person name="Xiao S."/>
            <person name="Wang L."/>
            <person name="Liao Z."/>
            <person name="Chang Y."/>
            <person name="Mo W."/>
            <person name="Hu G."/>
            <person name="Li W."/>
            <person name="Zhao G."/>
            <person name="Zhu H."/>
            <person name="Hu X."/>
            <person name="Ji K."/>
            <person name="Xiang X."/>
            <person name="Song Q."/>
            <person name="Yuan D."/>
            <person name="Jin S."/>
            <person name="Zhang L."/>
        </authorList>
    </citation>
    <scope>NUCLEOTIDE SEQUENCE [LARGE SCALE GENOMIC DNA]</scope>
    <source>
        <strain evidence="1">SQ_2022a</strain>
    </source>
</reference>
<evidence type="ECO:0000313" key="2">
    <source>
        <dbReference type="Proteomes" id="UP001060215"/>
    </source>
</evidence>
<sequence length="129" mass="14467">MYLVYLLNSKLILTEFHKVTKCLKELGEVYSNEGVDYFSCTSVCNGGIYEADFGWRRPVWVSLGGAEDPLVMNLIFLMDTGSGDGIEAWVSLSEEEMDVFESDLELLEFALLDPSPLELANSINCHARM</sequence>
<keyword evidence="1" id="KW-0012">Acyltransferase</keyword>
<dbReference type="Proteomes" id="UP001060215">
    <property type="component" value="Chromosome 12"/>
</dbReference>
<comment type="caution">
    <text evidence="1">The sequence shown here is derived from an EMBL/GenBank/DDBJ whole genome shotgun (WGS) entry which is preliminary data.</text>
</comment>
<protein>
    <submittedName>
        <fullName evidence="1">BAHD acyltransferase</fullName>
    </submittedName>
</protein>
<keyword evidence="2" id="KW-1185">Reference proteome</keyword>
<name>A0ACC0G237_9ERIC</name>
<proteinExistence type="predicted"/>
<dbReference type="EMBL" id="CM045769">
    <property type="protein sequence ID" value="KAI7995141.1"/>
    <property type="molecule type" value="Genomic_DNA"/>
</dbReference>